<dbReference type="Proteomes" id="UP001652625">
    <property type="component" value="Chromosome 15"/>
</dbReference>
<protein>
    <submittedName>
        <fullName evidence="2">Uncharacterized protein LOC136092359 isoform X2</fullName>
    </submittedName>
</protein>
<sequence length="261" mass="29442">MSYARGVWIEDGIETEGVVPFNWIINNKLYWPNGVSVVRHFQLLSKPDITKWIQYKYLSTKCVGDEQTCHDYEFITTQEEKSASEESLQESSNEEDNIFQKTVINLLTQISNKLEDVTICGCSSLTQTQMPSNDETFKFCHINSMEELHKLNSDLNDDANFTSFKTQLSRIGGKSIKINIKNILQSFLPNATQALCNMHGSGAKFGLIKSNIYKAIVDAVLLNNKEATKSEICEAIMLQLKHAPRRSHGGGSIVRKVPTEE</sequence>
<organism evidence="1 2">
    <name type="scientific">Hydra vulgaris</name>
    <name type="common">Hydra</name>
    <name type="synonym">Hydra attenuata</name>
    <dbReference type="NCBI Taxonomy" id="6087"/>
    <lineage>
        <taxon>Eukaryota</taxon>
        <taxon>Metazoa</taxon>
        <taxon>Cnidaria</taxon>
        <taxon>Hydrozoa</taxon>
        <taxon>Hydroidolina</taxon>
        <taxon>Anthoathecata</taxon>
        <taxon>Aplanulata</taxon>
        <taxon>Hydridae</taxon>
        <taxon>Hydra</taxon>
    </lineage>
</organism>
<accession>A0ABM4DPI6</accession>
<gene>
    <name evidence="2" type="primary">LOC136092359</name>
</gene>
<dbReference type="GeneID" id="136092359"/>
<name>A0ABM4DPI6_HYDVU</name>
<keyword evidence="1" id="KW-1185">Reference proteome</keyword>
<evidence type="ECO:0000313" key="2">
    <source>
        <dbReference type="RefSeq" id="XP_065676492.1"/>
    </source>
</evidence>
<reference evidence="2" key="1">
    <citation type="submission" date="2025-08" db="UniProtKB">
        <authorList>
            <consortium name="RefSeq"/>
        </authorList>
    </citation>
    <scope>IDENTIFICATION</scope>
</reference>
<dbReference type="PANTHER" id="PTHR34153:SF2">
    <property type="entry name" value="SI:CH211-262H13.3-RELATED"/>
    <property type="match status" value="1"/>
</dbReference>
<proteinExistence type="predicted"/>
<dbReference type="RefSeq" id="XP_065676492.1">
    <property type="nucleotide sequence ID" value="XM_065820420.1"/>
</dbReference>
<dbReference type="PANTHER" id="PTHR34153">
    <property type="entry name" value="SI:CH211-262H13.3-RELATED-RELATED"/>
    <property type="match status" value="1"/>
</dbReference>
<evidence type="ECO:0000313" key="1">
    <source>
        <dbReference type="Proteomes" id="UP001652625"/>
    </source>
</evidence>